<reference evidence="2" key="1">
    <citation type="submission" date="2025-08" db="UniProtKB">
        <authorList>
            <consortium name="RefSeq"/>
        </authorList>
    </citation>
    <scope>IDENTIFICATION</scope>
</reference>
<proteinExistence type="predicted"/>
<protein>
    <submittedName>
        <fullName evidence="2">Mitochondrial genome maintenance exonuclease 1-like</fullName>
    </submittedName>
</protein>
<dbReference type="RefSeq" id="XP_045552846.1">
    <property type="nucleotide sequence ID" value="XM_045696890.1"/>
</dbReference>
<dbReference type="Proteomes" id="UP001652741">
    <property type="component" value="Chromosome ssa01"/>
</dbReference>
<name>A0ABM3D216_SALSA</name>
<sequence>MHFYQLFRCAHRVWEPARVVTGLFSHCTPTSVNTFSTSNVSPACKKSSPYSSMDSRRYSTLVKSVVLKILHPLLNRNRAFESGETELGCVIHILQQTLSPEQKFYLERCKRKMITQLVEDSFKEYNMSKQV</sequence>
<dbReference type="GeneID" id="123727777"/>
<organism evidence="1 2">
    <name type="scientific">Salmo salar</name>
    <name type="common">Atlantic salmon</name>
    <dbReference type="NCBI Taxonomy" id="8030"/>
    <lineage>
        <taxon>Eukaryota</taxon>
        <taxon>Metazoa</taxon>
        <taxon>Chordata</taxon>
        <taxon>Craniata</taxon>
        <taxon>Vertebrata</taxon>
        <taxon>Euteleostomi</taxon>
        <taxon>Actinopterygii</taxon>
        <taxon>Neopterygii</taxon>
        <taxon>Teleostei</taxon>
        <taxon>Protacanthopterygii</taxon>
        <taxon>Salmoniformes</taxon>
        <taxon>Salmonidae</taxon>
        <taxon>Salmoninae</taxon>
        <taxon>Salmo</taxon>
    </lineage>
</organism>
<accession>A0ABM3D216</accession>
<evidence type="ECO:0000313" key="2">
    <source>
        <dbReference type="RefSeq" id="XP_045552846.1"/>
    </source>
</evidence>
<gene>
    <name evidence="2" type="primary">LOC123727777</name>
</gene>
<keyword evidence="1" id="KW-1185">Reference proteome</keyword>
<evidence type="ECO:0000313" key="1">
    <source>
        <dbReference type="Proteomes" id="UP001652741"/>
    </source>
</evidence>